<evidence type="ECO:0000313" key="2">
    <source>
        <dbReference type="Proteomes" id="UP001470230"/>
    </source>
</evidence>
<keyword evidence="2" id="KW-1185">Reference proteome</keyword>
<comment type="caution">
    <text evidence="1">The sequence shown here is derived from an EMBL/GenBank/DDBJ whole genome shotgun (WGS) entry which is preliminary data.</text>
</comment>
<evidence type="ECO:0000313" key="1">
    <source>
        <dbReference type="EMBL" id="KAK8840581.1"/>
    </source>
</evidence>
<dbReference type="Proteomes" id="UP001470230">
    <property type="component" value="Unassembled WGS sequence"/>
</dbReference>
<sequence length="106" mass="12435">MESSNFSFALSLENIQRISFVSFSRYDNDFTFIVDGKRYETSHFAADLVSPKIMNYHYQDESINEYILKINKQGESNTEPDYFSEFLNLVTFKSVNIDEKRANVFS</sequence>
<dbReference type="EMBL" id="JAPFFF010000045">
    <property type="protein sequence ID" value="KAK8840581.1"/>
    <property type="molecule type" value="Genomic_DNA"/>
</dbReference>
<organism evidence="1 2">
    <name type="scientific">Tritrichomonas musculus</name>
    <dbReference type="NCBI Taxonomy" id="1915356"/>
    <lineage>
        <taxon>Eukaryota</taxon>
        <taxon>Metamonada</taxon>
        <taxon>Parabasalia</taxon>
        <taxon>Tritrichomonadida</taxon>
        <taxon>Tritrichomonadidae</taxon>
        <taxon>Tritrichomonas</taxon>
    </lineage>
</organism>
<reference evidence="1 2" key="1">
    <citation type="submission" date="2024-04" db="EMBL/GenBank/DDBJ databases">
        <title>Tritrichomonas musculus Genome.</title>
        <authorList>
            <person name="Alves-Ferreira E."/>
            <person name="Grigg M."/>
            <person name="Lorenzi H."/>
            <person name="Galac M."/>
        </authorList>
    </citation>
    <scope>NUCLEOTIDE SEQUENCE [LARGE SCALE GENOMIC DNA]</scope>
    <source>
        <strain evidence="1 2">EAF2021</strain>
    </source>
</reference>
<proteinExistence type="predicted"/>
<name>A0ABR2H363_9EUKA</name>
<protein>
    <submittedName>
        <fullName evidence="1">Uncharacterized protein</fullName>
    </submittedName>
</protein>
<accession>A0ABR2H363</accession>
<gene>
    <name evidence="1" type="ORF">M9Y10_030792</name>
</gene>